<dbReference type="HOGENOM" id="CLU_046483_4_0_2"/>
<keyword evidence="8" id="KW-1185">Reference proteome</keyword>
<comment type="similarity">
    <text evidence="1 4 5">Belongs to the universal ribosomal protein uS9 family.</text>
</comment>
<dbReference type="Pfam" id="PF00380">
    <property type="entry name" value="Ribosomal_S9"/>
    <property type="match status" value="1"/>
</dbReference>
<dbReference type="Proteomes" id="UP000002654">
    <property type="component" value="Chromosome"/>
</dbReference>
<gene>
    <name evidence="7" type="primary">rps9p</name>
    <name evidence="4" type="synonym">rps9</name>
    <name evidence="7" type="ordered locus">TTX_1669</name>
</gene>
<feature type="region of interest" description="Disordered" evidence="6">
    <location>
        <begin position="145"/>
        <end position="168"/>
    </location>
</feature>
<dbReference type="SUPFAM" id="SSF54211">
    <property type="entry name" value="Ribosomal protein S5 domain 2-like"/>
    <property type="match status" value="1"/>
</dbReference>
<dbReference type="PANTHER" id="PTHR21569">
    <property type="entry name" value="RIBOSOMAL PROTEIN S9"/>
    <property type="match status" value="1"/>
</dbReference>
<evidence type="ECO:0000256" key="3">
    <source>
        <dbReference type="ARBA" id="ARBA00023274"/>
    </source>
</evidence>
<dbReference type="NCBIfam" id="NF001749">
    <property type="entry name" value="PRK00474.1"/>
    <property type="match status" value="1"/>
</dbReference>
<dbReference type="STRING" id="768679.TTX_1669"/>
<dbReference type="InterPro" id="IPR000754">
    <property type="entry name" value="Ribosomal_uS9"/>
</dbReference>
<dbReference type="GO" id="GO:0000462">
    <property type="term" value="P:maturation of SSU-rRNA from tricistronic rRNA transcript (SSU-rRNA, 5.8S rRNA, LSU-rRNA)"/>
    <property type="evidence" value="ECO:0007669"/>
    <property type="project" value="TreeGrafter"/>
</dbReference>
<dbReference type="PATRIC" id="fig|768679.9.peg.1689"/>
<keyword evidence="3 4" id="KW-0687">Ribonucleoprotein</keyword>
<evidence type="ECO:0000256" key="5">
    <source>
        <dbReference type="RuleBase" id="RU003815"/>
    </source>
</evidence>
<dbReference type="PANTHER" id="PTHR21569:SF16">
    <property type="entry name" value="RIBOSOMAL PROTEIN S16"/>
    <property type="match status" value="1"/>
</dbReference>
<reference evidence="7 8" key="1">
    <citation type="journal article" date="2011" name="PLoS ONE">
        <title>The complete genome sequence of Thermoproteus tenax: a physiologically versatile member of the Crenarchaeota.</title>
        <authorList>
            <person name="Siebers B."/>
            <person name="Zaparty M."/>
            <person name="Raddatz G."/>
            <person name="Tjaden B."/>
            <person name="Albers S.V."/>
            <person name="Bell S.D."/>
            <person name="Blombach F."/>
            <person name="Kletzin A."/>
            <person name="Kyrpides N."/>
            <person name="Lanz C."/>
            <person name="Plagens A."/>
            <person name="Rampp M."/>
            <person name="Rosinus A."/>
            <person name="von Jan M."/>
            <person name="Makarova K.S."/>
            <person name="Klenk H.P."/>
            <person name="Schuster S.C."/>
            <person name="Hensel R."/>
        </authorList>
    </citation>
    <scope>NUCLEOTIDE SEQUENCE [LARGE SCALE GENOMIC DNA]</scope>
    <source>
        <strain evidence="8">ATCC 35583 / DSM 2078 / JCM 9277 / NBRC 100435 / Kra 1</strain>
    </source>
</reference>
<sequence>MERGAEVIKTTNNRGSMTLEPSEKQHVPGAYVAQESPRVVIAVGKKKTAIARALIKPGVGRVRINGYPLELWPIEMARQKMAEPLYLAGALANRVDIEVEVRGGGFMGQATAVRMAIARGLVRYFDDEKLREIYLMYDPYMIKGDPRRTEPKKPGLKHARSKRQKAYR</sequence>
<evidence type="ECO:0000313" key="8">
    <source>
        <dbReference type="Proteomes" id="UP000002654"/>
    </source>
</evidence>
<dbReference type="PROSITE" id="PS00360">
    <property type="entry name" value="RIBOSOMAL_S9"/>
    <property type="match status" value="1"/>
</dbReference>
<dbReference type="GO" id="GO:0022627">
    <property type="term" value="C:cytosolic small ribosomal subunit"/>
    <property type="evidence" value="ECO:0007669"/>
    <property type="project" value="UniProtKB-UniRule"/>
</dbReference>
<dbReference type="NCBIfam" id="TIGR03627">
    <property type="entry name" value="uS9_arch"/>
    <property type="match status" value="1"/>
</dbReference>
<dbReference type="GO" id="GO:0006412">
    <property type="term" value="P:translation"/>
    <property type="evidence" value="ECO:0007669"/>
    <property type="project" value="UniProtKB-UniRule"/>
</dbReference>
<feature type="region of interest" description="Disordered" evidence="6">
    <location>
        <begin position="1"/>
        <end position="23"/>
    </location>
</feature>
<feature type="compositionally biased region" description="Basic residues" evidence="6">
    <location>
        <begin position="154"/>
        <end position="168"/>
    </location>
</feature>
<dbReference type="InterPro" id="IPR020574">
    <property type="entry name" value="Ribosomal_uS9_CS"/>
</dbReference>
<dbReference type="InterPro" id="IPR020568">
    <property type="entry name" value="Ribosomal_Su5_D2-typ_SF"/>
</dbReference>
<dbReference type="GO" id="GO:0003735">
    <property type="term" value="F:structural constituent of ribosome"/>
    <property type="evidence" value="ECO:0007669"/>
    <property type="project" value="UniProtKB-UniRule"/>
</dbReference>
<evidence type="ECO:0000256" key="2">
    <source>
        <dbReference type="ARBA" id="ARBA00022980"/>
    </source>
</evidence>
<organism evidence="7 8">
    <name type="scientific">Thermoproteus tenax (strain ATCC 35583 / DSM 2078 / JCM 9277 / NBRC 100435 / Kra 1)</name>
    <dbReference type="NCBI Taxonomy" id="768679"/>
    <lineage>
        <taxon>Archaea</taxon>
        <taxon>Thermoproteota</taxon>
        <taxon>Thermoprotei</taxon>
        <taxon>Thermoproteales</taxon>
        <taxon>Thermoproteaceae</taxon>
        <taxon>Thermoproteus</taxon>
    </lineage>
</organism>
<dbReference type="AlphaFoldDB" id="G4RL45"/>
<dbReference type="HAMAP" id="MF_00532_A">
    <property type="entry name" value="Ribosomal_uS9_A"/>
    <property type="match status" value="1"/>
</dbReference>
<dbReference type="EMBL" id="FN869859">
    <property type="protein sequence ID" value="CCC82290.1"/>
    <property type="molecule type" value="Genomic_DNA"/>
</dbReference>
<proteinExistence type="inferred from homology"/>
<evidence type="ECO:0000256" key="1">
    <source>
        <dbReference type="ARBA" id="ARBA00005251"/>
    </source>
</evidence>
<keyword evidence="2 4" id="KW-0689">Ribosomal protein</keyword>
<dbReference type="GO" id="GO:0003723">
    <property type="term" value="F:RNA binding"/>
    <property type="evidence" value="ECO:0007669"/>
    <property type="project" value="TreeGrafter"/>
</dbReference>
<evidence type="ECO:0000313" key="7">
    <source>
        <dbReference type="EMBL" id="CCC82290.1"/>
    </source>
</evidence>
<dbReference type="PaxDb" id="768679-TTX_1669"/>
<dbReference type="KEGG" id="ttn:TTX_1669"/>
<evidence type="ECO:0000256" key="4">
    <source>
        <dbReference type="HAMAP-Rule" id="MF_00532"/>
    </source>
</evidence>
<name>G4RL45_THETK</name>
<evidence type="ECO:0000256" key="6">
    <source>
        <dbReference type="SAM" id="MobiDB-lite"/>
    </source>
</evidence>
<accession>G4RL45</accession>
<dbReference type="eggNOG" id="arCOG04243">
    <property type="taxonomic scope" value="Archaea"/>
</dbReference>
<dbReference type="Gene3D" id="3.30.230.10">
    <property type="match status" value="1"/>
</dbReference>
<dbReference type="InterPro" id="IPR014721">
    <property type="entry name" value="Ribsml_uS5_D2-typ_fold_subgr"/>
</dbReference>
<protein>
    <recommendedName>
        <fullName evidence="4">Small ribosomal subunit protein uS9</fullName>
    </recommendedName>
</protein>
<dbReference type="InterPro" id="IPR019958">
    <property type="entry name" value="Ribosomal_uS9_archaeal"/>
</dbReference>